<feature type="domain" description="Transcription regulator PadR C-terminal" evidence="1">
    <location>
        <begin position="28"/>
        <end position="108"/>
    </location>
</feature>
<evidence type="ECO:0000313" key="2">
    <source>
        <dbReference type="EMBL" id="MFD0856147.1"/>
    </source>
</evidence>
<dbReference type="Gene3D" id="6.10.140.190">
    <property type="match status" value="1"/>
</dbReference>
<dbReference type="EMBL" id="JBHTIR010003980">
    <property type="protein sequence ID" value="MFD0856147.1"/>
    <property type="molecule type" value="Genomic_DNA"/>
</dbReference>
<feature type="non-terminal residue" evidence="2">
    <location>
        <position position="1"/>
    </location>
</feature>
<reference evidence="3" key="1">
    <citation type="journal article" date="2019" name="Int. J. Syst. Evol. Microbiol.">
        <title>The Global Catalogue of Microorganisms (GCM) 10K type strain sequencing project: providing services to taxonomists for standard genome sequencing and annotation.</title>
        <authorList>
            <consortium name="The Broad Institute Genomics Platform"/>
            <consortium name="The Broad Institute Genome Sequencing Center for Infectious Disease"/>
            <person name="Wu L."/>
            <person name="Ma J."/>
        </authorList>
    </citation>
    <scope>NUCLEOTIDE SEQUENCE [LARGE SCALE GENOMIC DNA]</scope>
    <source>
        <strain evidence="3">JCM 31696</strain>
    </source>
</reference>
<dbReference type="SUPFAM" id="SSF46785">
    <property type="entry name" value="Winged helix' DNA-binding domain"/>
    <property type="match status" value="1"/>
</dbReference>
<gene>
    <name evidence="2" type="ORF">ACFQ07_28165</name>
</gene>
<comment type="caution">
    <text evidence="2">The sequence shown here is derived from an EMBL/GenBank/DDBJ whole genome shotgun (WGS) entry which is preliminary data.</text>
</comment>
<evidence type="ECO:0000313" key="3">
    <source>
        <dbReference type="Proteomes" id="UP001597083"/>
    </source>
</evidence>
<sequence length="112" mass="13408">RKEYTATDAGRRELRRWLTDTSPRIVNRDESMLRVFFLGQIEPAQAADYLREQAEDARWRHGELVSLENSMDWTQDTLAEFGRLALEFGQRYMVMRREWAEWALDQLESRNP</sequence>
<dbReference type="Pfam" id="PF10400">
    <property type="entry name" value="Vir_act_alpha_C"/>
    <property type="match status" value="1"/>
</dbReference>
<dbReference type="Proteomes" id="UP001597083">
    <property type="component" value="Unassembled WGS sequence"/>
</dbReference>
<dbReference type="InterPro" id="IPR018309">
    <property type="entry name" value="Tscrpt_reg_PadR_C"/>
</dbReference>
<dbReference type="InterPro" id="IPR036390">
    <property type="entry name" value="WH_DNA-bd_sf"/>
</dbReference>
<accession>A0ABW3CQS3</accession>
<organism evidence="2 3">
    <name type="scientific">Actinomadura adrarensis</name>
    <dbReference type="NCBI Taxonomy" id="1819600"/>
    <lineage>
        <taxon>Bacteria</taxon>
        <taxon>Bacillati</taxon>
        <taxon>Actinomycetota</taxon>
        <taxon>Actinomycetes</taxon>
        <taxon>Streptosporangiales</taxon>
        <taxon>Thermomonosporaceae</taxon>
        <taxon>Actinomadura</taxon>
    </lineage>
</organism>
<protein>
    <submittedName>
        <fullName evidence="2">PadR family transcriptional regulator</fullName>
    </submittedName>
</protein>
<proteinExistence type="predicted"/>
<name>A0ABW3CQS3_9ACTN</name>
<evidence type="ECO:0000259" key="1">
    <source>
        <dbReference type="Pfam" id="PF10400"/>
    </source>
</evidence>
<keyword evidence="3" id="KW-1185">Reference proteome</keyword>